<sequence length="160" mass="19696">MNRYFELVRKIQKVFNQENTYENDIQKQVLQLENENLKLRNILKISYDNQNDKSIQEQLDKYFWNLECENYEHLKQTHNYNIDRSDNLNQQQKKMNNNDNINKDNQIQQTIKERLSKSIKQRKNQEKQIQENQQRQFQFNLELPVQNKGFDIDNIQNEDQ</sequence>
<keyword evidence="2" id="KW-1185">Reference proteome</keyword>
<organism evidence="1 2">
    <name type="scientific">Pseudocohnilembus persalinus</name>
    <name type="common">Ciliate</name>
    <dbReference type="NCBI Taxonomy" id="266149"/>
    <lineage>
        <taxon>Eukaryota</taxon>
        <taxon>Sar</taxon>
        <taxon>Alveolata</taxon>
        <taxon>Ciliophora</taxon>
        <taxon>Intramacronucleata</taxon>
        <taxon>Oligohymenophorea</taxon>
        <taxon>Scuticociliatia</taxon>
        <taxon>Philasterida</taxon>
        <taxon>Pseudocohnilembidae</taxon>
        <taxon>Pseudocohnilembus</taxon>
    </lineage>
</organism>
<dbReference type="Proteomes" id="UP000054937">
    <property type="component" value="Unassembled WGS sequence"/>
</dbReference>
<evidence type="ECO:0000313" key="1">
    <source>
        <dbReference type="EMBL" id="KRX01989.1"/>
    </source>
</evidence>
<dbReference type="EMBL" id="LDAU01000159">
    <property type="protein sequence ID" value="KRX01989.1"/>
    <property type="molecule type" value="Genomic_DNA"/>
</dbReference>
<dbReference type="AlphaFoldDB" id="A0A0V0QIX7"/>
<proteinExistence type="predicted"/>
<evidence type="ECO:0000313" key="2">
    <source>
        <dbReference type="Proteomes" id="UP000054937"/>
    </source>
</evidence>
<gene>
    <name evidence="1" type="ORF">PPERSA_07634</name>
</gene>
<comment type="caution">
    <text evidence="1">The sequence shown here is derived from an EMBL/GenBank/DDBJ whole genome shotgun (WGS) entry which is preliminary data.</text>
</comment>
<dbReference type="InParanoid" id="A0A0V0QIX7"/>
<name>A0A0V0QIX7_PSEPJ</name>
<protein>
    <submittedName>
        <fullName evidence="1">Uncharacterized protein</fullName>
    </submittedName>
</protein>
<reference evidence="1 2" key="1">
    <citation type="journal article" date="2015" name="Sci. Rep.">
        <title>Genome of the facultative scuticociliatosis pathogen Pseudocohnilembus persalinus provides insight into its virulence through horizontal gene transfer.</title>
        <authorList>
            <person name="Xiong J."/>
            <person name="Wang G."/>
            <person name="Cheng J."/>
            <person name="Tian M."/>
            <person name="Pan X."/>
            <person name="Warren A."/>
            <person name="Jiang C."/>
            <person name="Yuan D."/>
            <person name="Miao W."/>
        </authorList>
    </citation>
    <scope>NUCLEOTIDE SEQUENCE [LARGE SCALE GENOMIC DNA]</scope>
    <source>
        <strain evidence="1">36N120E</strain>
    </source>
</reference>
<accession>A0A0V0QIX7</accession>